<dbReference type="SMART" id="SM01136">
    <property type="entry name" value="DKCLD"/>
    <property type="match status" value="1"/>
</dbReference>
<dbReference type="GO" id="GO:0009982">
    <property type="term" value="F:pseudouridine synthase activity"/>
    <property type="evidence" value="ECO:0007669"/>
    <property type="project" value="InterPro"/>
</dbReference>
<dbReference type="InterPro" id="IPR020103">
    <property type="entry name" value="PsdUridine_synth_cat_dom_sf"/>
</dbReference>
<evidence type="ECO:0000313" key="2">
    <source>
        <dbReference type="EMBL" id="ARM75829.1"/>
    </source>
</evidence>
<sequence length="84" mass="9854">MDFYPFIYKIDEYCKYKNNWNIRKEAQTSENIGFFPDKRDITLLIKNSIINIDKPAGPTSHEVAFWIKQMFKVNKVGHGGTLEP</sequence>
<dbReference type="Proteomes" id="UP000193404">
    <property type="component" value="Chromosome"/>
</dbReference>
<dbReference type="EMBL" id="CP020477">
    <property type="protein sequence ID" value="ARM75829.1"/>
    <property type="molecule type" value="Genomic_DNA"/>
</dbReference>
<accession>A0A1W6JZY8</accession>
<dbReference type="GO" id="GO:0031118">
    <property type="term" value="P:rRNA pseudouridine synthesis"/>
    <property type="evidence" value="ECO:0007669"/>
    <property type="project" value="TreeGrafter"/>
</dbReference>
<dbReference type="PANTHER" id="PTHR23127">
    <property type="entry name" value="CENTROMERE/MICROTUBULE BINDING PROTEIN CBF5"/>
    <property type="match status" value="1"/>
</dbReference>
<dbReference type="SUPFAM" id="SSF55120">
    <property type="entry name" value="Pseudouridine synthase"/>
    <property type="match status" value="1"/>
</dbReference>
<dbReference type="GeneID" id="41590678"/>
<protein>
    <submittedName>
        <fullName evidence="2">tRNA pseudouridine synthase A</fullName>
    </submittedName>
</protein>
<evidence type="ECO:0000259" key="1">
    <source>
        <dbReference type="SMART" id="SM01136"/>
    </source>
</evidence>
<proteinExistence type="predicted"/>
<dbReference type="Pfam" id="PF08068">
    <property type="entry name" value="DKCLD"/>
    <property type="match status" value="1"/>
</dbReference>
<dbReference type="InterPro" id="IPR012960">
    <property type="entry name" value="Dyskerin-like"/>
</dbReference>
<dbReference type="GO" id="GO:0031120">
    <property type="term" value="P:snRNA pseudouridine synthesis"/>
    <property type="evidence" value="ECO:0007669"/>
    <property type="project" value="TreeGrafter"/>
</dbReference>
<name>A0A1W6JZY8_9CREN</name>
<dbReference type="GO" id="GO:1990481">
    <property type="term" value="P:mRNA pseudouridine synthesis"/>
    <property type="evidence" value="ECO:0007669"/>
    <property type="project" value="TreeGrafter"/>
</dbReference>
<dbReference type="AlphaFoldDB" id="A0A1W6JZY8"/>
<dbReference type="GO" id="GO:0003723">
    <property type="term" value="F:RNA binding"/>
    <property type="evidence" value="ECO:0007669"/>
    <property type="project" value="InterPro"/>
</dbReference>
<dbReference type="KEGG" id="aman:B6F84_07125"/>
<organism evidence="2 3">
    <name type="scientific">Acidianus manzaensis</name>
    <dbReference type="NCBI Taxonomy" id="282676"/>
    <lineage>
        <taxon>Archaea</taxon>
        <taxon>Thermoproteota</taxon>
        <taxon>Thermoprotei</taxon>
        <taxon>Sulfolobales</taxon>
        <taxon>Sulfolobaceae</taxon>
        <taxon>Acidianus</taxon>
    </lineage>
</organism>
<dbReference type="Gene3D" id="3.30.2350.10">
    <property type="entry name" value="Pseudouridine synthase"/>
    <property type="match status" value="1"/>
</dbReference>
<dbReference type="GO" id="GO:0000495">
    <property type="term" value="P:box H/ACA sno(s)RNA 3'-end processing"/>
    <property type="evidence" value="ECO:0007669"/>
    <property type="project" value="TreeGrafter"/>
</dbReference>
<dbReference type="RefSeq" id="WP_148691611.1">
    <property type="nucleotide sequence ID" value="NZ_CP020477.1"/>
</dbReference>
<dbReference type="STRING" id="282676.B6F84_07125"/>
<dbReference type="InterPro" id="IPR004802">
    <property type="entry name" value="tRNA_PsdUridine_synth_B_fam"/>
</dbReference>
<dbReference type="PANTHER" id="PTHR23127:SF0">
    <property type="entry name" value="H_ACA RIBONUCLEOPROTEIN COMPLEX SUBUNIT DKC1"/>
    <property type="match status" value="1"/>
</dbReference>
<evidence type="ECO:0000313" key="3">
    <source>
        <dbReference type="Proteomes" id="UP000193404"/>
    </source>
</evidence>
<gene>
    <name evidence="2" type="ORF">B6F84_07125</name>
</gene>
<keyword evidence="3" id="KW-1185">Reference proteome</keyword>
<feature type="domain" description="Dyskerin-like" evidence="1">
    <location>
        <begin position="16"/>
        <end position="64"/>
    </location>
</feature>
<reference evidence="2 3" key="1">
    <citation type="submission" date="2017-03" db="EMBL/GenBank/DDBJ databases">
        <title>Sulfur activation and transportation mechanism of thermophilic Archaea Acidianus manzaensis YN-25.</title>
        <authorList>
            <person name="Ma Y."/>
            <person name="Yang Y."/>
            <person name="Xia J."/>
        </authorList>
    </citation>
    <scope>NUCLEOTIDE SEQUENCE [LARGE SCALE GENOMIC DNA]</scope>
    <source>
        <strain evidence="2 3">YN-25</strain>
    </source>
</reference>
<dbReference type="OrthoDB" id="35866at2157"/>